<dbReference type="SUPFAM" id="SSF58104">
    <property type="entry name" value="Methyl-accepting chemotaxis protein (MCP) signaling domain"/>
    <property type="match status" value="1"/>
</dbReference>
<feature type="transmembrane region" description="Helical" evidence="6">
    <location>
        <begin position="12"/>
        <end position="35"/>
    </location>
</feature>
<evidence type="ECO:0000256" key="3">
    <source>
        <dbReference type="ARBA" id="ARBA00029447"/>
    </source>
</evidence>
<protein>
    <submittedName>
        <fullName evidence="9">Methyl-accepting chemotaxis protein McpC</fullName>
    </submittedName>
</protein>
<dbReference type="SMART" id="SM00304">
    <property type="entry name" value="HAMP"/>
    <property type="match status" value="2"/>
</dbReference>
<proteinExistence type="inferred from homology"/>
<dbReference type="InterPro" id="IPR051310">
    <property type="entry name" value="MCP_chemotaxis"/>
</dbReference>
<evidence type="ECO:0000259" key="8">
    <source>
        <dbReference type="PROSITE" id="PS50885"/>
    </source>
</evidence>
<dbReference type="InterPro" id="IPR003660">
    <property type="entry name" value="HAMP_dom"/>
</dbReference>
<comment type="similarity">
    <text evidence="3">Belongs to the methyl-accepting chemotaxis (MCP) protein family.</text>
</comment>
<evidence type="ECO:0000256" key="1">
    <source>
        <dbReference type="ARBA" id="ARBA00004370"/>
    </source>
</evidence>
<evidence type="ECO:0000256" key="6">
    <source>
        <dbReference type="SAM" id="Phobius"/>
    </source>
</evidence>
<gene>
    <name evidence="9" type="ORF">Rumeso_03335</name>
</gene>
<accession>A0A017HL80</accession>
<dbReference type="Gene3D" id="1.10.287.950">
    <property type="entry name" value="Methyl-accepting chemotaxis protein"/>
    <property type="match status" value="1"/>
</dbReference>
<evidence type="ECO:0000256" key="5">
    <source>
        <dbReference type="SAM" id="MobiDB-lite"/>
    </source>
</evidence>
<dbReference type="InterPro" id="IPR004090">
    <property type="entry name" value="Chemotax_Me-accpt_rcpt"/>
</dbReference>
<keyword evidence="6" id="KW-1133">Transmembrane helix</keyword>
<evidence type="ECO:0000256" key="2">
    <source>
        <dbReference type="ARBA" id="ARBA00022500"/>
    </source>
</evidence>
<keyword evidence="6" id="KW-0812">Transmembrane</keyword>
<dbReference type="PRINTS" id="PR00260">
    <property type="entry name" value="CHEMTRNSDUCR"/>
</dbReference>
<dbReference type="FunFam" id="1.10.287.950:FF:000001">
    <property type="entry name" value="Methyl-accepting chemotaxis sensory transducer"/>
    <property type="match status" value="1"/>
</dbReference>
<keyword evidence="2" id="KW-0145">Chemotaxis</keyword>
<feature type="domain" description="Methyl-accepting transducer" evidence="7">
    <location>
        <begin position="190"/>
        <end position="419"/>
    </location>
</feature>
<feature type="domain" description="HAMP" evidence="8">
    <location>
        <begin position="70"/>
        <end position="123"/>
    </location>
</feature>
<comment type="caution">
    <text evidence="9">The sequence shown here is derived from an EMBL/GenBank/DDBJ whole genome shotgun (WGS) entry which is preliminary data.</text>
</comment>
<dbReference type="AlphaFoldDB" id="A0A017HL80"/>
<dbReference type="GO" id="GO:0016020">
    <property type="term" value="C:membrane"/>
    <property type="evidence" value="ECO:0007669"/>
    <property type="project" value="UniProtKB-SubCell"/>
</dbReference>
<feature type="transmembrane region" description="Helical" evidence="6">
    <location>
        <begin position="47"/>
        <end position="69"/>
    </location>
</feature>
<dbReference type="GO" id="GO:0006935">
    <property type="term" value="P:chemotaxis"/>
    <property type="evidence" value="ECO:0007669"/>
    <property type="project" value="UniProtKB-KW"/>
</dbReference>
<dbReference type="PANTHER" id="PTHR43531:SF11">
    <property type="entry name" value="METHYL-ACCEPTING CHEMOTAXIS PROTEIN 3"/>
    <property type="match status" value="1"/>
</dbReference>
<dbReference type="SUPFAM" id="SSF158472">
    <property type="entry name" value="HAMP domain-like"/>
    <property type="match status" value="1"/>
</dbReference>
<dbReference type="InterPro" id="IPR004089">
    <property type="entry name" value="MCPsignal_dom"/>
</dbReference>
<dbReference type="GO" id="GO:0007165">
    <property type="term" value="P:signal transduction"/>
    <property type="evidence" value="ECO:0007669"/>
    <property type="project" value="UniProtKB-KW"/>
</dbReference>
<dbReference type="CDD" id="cd11386">
    <property type="entry name" value="MCP_signal"/>
    <property type="match status" value="1"/>
</dbReference>
<evidence type="ECO:0000256" key="4">
    <source>
        <dbReference type="PROSITE-ProRule" id="PRU00284"/>
    </source>
</evidence>
<organism evidence="9 10">
    <name type="scientific">Rubellimicrobium mesophilum DSM 19309</name>
    <dbReference type="NCBI Taxonomy" id="442562"/>
    <lineage>
        <taxon>Bacteria</taxon>
        <taxon>Pseudomonadati</taxon>
        <taxon>Pseudomonadota</taxon>
        <taxon>Alphaproteobacteria</taxon>
        <taxon>Rhodobacterales</taxon>
        <taxon>Roseobacteraceae</taxon>
        <taxon>Rubellimicrobium</taxon>
    </lineage>
</organism>
<evidence type="ECO:0000259" key="7">
    <source>
        <dbReference type="PROSITE" id="PS50111"/>
    </source>
</evidence>
<reference evidence="9 10" key="1">
    <citation type="submission" date="2013-02" db="EMBL/GenBank/DDBJ databases">
        <authorList>
            <person name="Fiebig A."/>
            <person name="Goeker M."/>
            <person name="Klenk H.-P.P."/>
        </authorList>
    </citation>
    <scope>NUCLEOTIDE SEQUENCE [LARGE SCALE GENOMIC DNA]</scope>
    <source>
        <strain evidence="9 10">DSM 19309</strain>
    </source>
</reference>
<dbReference type="OrthoDB" id="8482111at2"/>
<comment type="subcellular location">
    <subcellularLocation>
        <location evidence="1">Membrane</location>
    </subcellularLocation>
</comment>
<sequence>MPPSRTLSLILRLPLAILGLTLGATGLLVALALGLGQRAASAGGSPLLLGLTLGAATLALTGLLGWWLARSVTLPLAELRAALEDVARHRFDRPIAALGRPDEFGTLAAMLADLRNSLQELEWAKAEQQAKQGEQEQVVTELGLGLTRLAEGDLCVTIDGPFAPAYEALRADFNRTLETLSAIVASVVARATSIRDRSLGISGSSEDLSRRTDSQAAALEETTAALSELTASVAAAAERVAEVETVVVEARGDAERSGSVMREAVAAMSAIKRSSDEISQIIGVIDDIAFQTNLLALNAGVEAARAGEAGRGFAVVASEVRSLAQRSSEAARQIKSLIEDSARQVQEGVSLVGRTGTALTSIVGGVSEISSLVSEIAIGAKEQSTGIGEINIAMTQLDQVTQQNAAMVEEASQASHALSQDAAQLGELVARFRLPVGLAGSNVVPLKKPAPKPPEPANVLLPTPRLATADGDWEEF</sequence>
<dbReference type="Gene3D" id="6.10.340.10">
    <property type="match status" value="1"/>
</dbReference>
<feature type="region of interest" description="Disordered" evidence="5">
    <location>
        <begin position="446"/>
        <end position="476"/>
    </location>
</feature>
<dbReference type="Pfam" id="PF00015">
    <property type="entry name" value="MCPsignal"/>
    <property type="match status" value="1"/>
</dbReference>
<keyword evidence="10" id="KW-1185">Reference proteome</keyword>
<feature type="domain" description="HAMP" evidence="8">
    <location>
        <begin position="133"/>
        <end position="185"/>
    </location>
</feature>
<dbReference type="PANTHER" id="PTHR43531">
    <property type="entry name" value="PROTEIN ICFG"/>
    <property type="match status" value="1"/>
</dbReference>
<dbReference type="Pfam" id="PF00672">
    <property type="entry name" value="HAMP"/>
    <property type="match status" value="1"/>
</dbReference>
<dbReference type="PROSITE" id="PS50885">
    <property type="entry name" value="HAMP"/>
    <property type="match status" value="2"/>
</dbReference>
<name>A0A017HL80_9RHOB</name>
<evidence type="ECO:0000313" key="10">
    <source>
        <dbReference type="Proteomes" id="UP000019666"/>
    </source>
</evidence>
<dbReference type="STRING" id="442562.Rumeso_03335"/>
<keyword evidence="4" id="KW-0807">Transducer</keyword>
<evidence type="ECO:0000313" key="9">
    <source>
        <dbReference type="EMBL" id="EYD75096.1"/>
    </source>
</evidence>
<dbReference type="HOGENOM" id="CLU_000445_107_20_5"/>
<dbReference type="Proteomes" id="UP000019666">
    <property type="component" value="Unassembled WGS sequence"/>
</dbReference>
<keyword evidence="6" id="KW-0472">Membrane</keyword>
<dbReference type="SMART" id="SM00283">
    <property type="entry name" value="MA"/>
    <property type="match status" value="1"/>
</dbReference>
<dbReference type="EMBL" id="AOSK01000093">
    <property type="protein sequence ID" value="EYD75096.1"/>
    <property type="molecule type" value="Genomic_DNA"/>
</dbReference>
<dbReference type="GO" id="GO:0004888">
    <property type="term" value="F:transmembrane signaling receptor activity"/>
    <property type="evidence" value="ECO:0007669"/>
    <property type="project" value="InterPro"/>
</dbReference>
<dbReference type="PROSITE" id="PS50111">
    <property type="entry name" value="CHEMOTAXIS_TRANSDUC_2"/>
    <property type="match status" value="1"/>
</dbReference>
<dbReference type="RefSeq" id="WP_051521509.1">
    <property type="nucleotide sequence ID" value="NZ_KK088607.1"/>
</dbReference>